<dbReference type="SUPFAM" id="SSF53335">
    <property type="entry name" value="S-adenosyl-L-methionine-dependent methyltransferases"/>
    <property type="match status" value="1"/>
</dbReference>
<dbReference type="InterPro" id="IPR029063">
    <property type="entry name" value="SAM-dependent_MTases_sf"/>
</dbReference>
<reference evidence="1 2" key="1">
    <citation type="journal article" date="2024" name="Nat. Commun.">
        <title>Phylogenomics reveals the evolutionary origins of lichenization in chlorophyte algae.</title>
        <authorList>
            <person name="Puginier C."/>
            <person name="Libourel C."/>
            <person name="Otte J."/>
            <person name="Skaloud P."/>
            <person name="Haon M."/>
            <person name="Grisel S."/>
            <person name="Petersen M."/>
            <person name="Berrin J.G."/>
            <person name="Delaux P.M."/>
            <person name="Dal Grande F."/>
            <person name="Keller J."/>
        </authorList>
    </citation>
    <scope>NUCLEOTIDE SEQUENCE [LARGE SCALE GENOMIC DNA]</scope>
    <source>
        <strain evidence="1 2">SAG 2043</strain>
    </source>
</reference>
<proteinExistence type="predicted"/>
<accession>A0AAW1R8Z8</accession>
<evidence type="ECO:0000313" key="1">
    <source>
        <dbReference type="EMBL" id="KAK9830124.1"/>
    </source>
</evidence>
<name>A0AAW1R8Z8_9CHLO</name>
<gene>
    <name evidence="1" type="ORF">WJX72_009898</name>
</gene>
<dbReference type="EMBL" id="JALJOR010000001">
    <property type="protein sequence ID" value="KAK9830124.1"/>
    <property type="molecule type" value="Genomic_DNA"/>
</dbReference>
<dbReference type="PANTHER" id="PTHR14614">
    <property type="entry name" value="HEPATOCELLULAR CARCINOMA-ASSOCIATED ANTIGEN"/>
    <property type="match status" value="1"/>
</dbReference>
<dbReference type="PANTHER" id="PTHR14614:SF154">
    <property type="entry name" value="PROTEIN N-LYSINE METHYLTRANSFERASE METTL21A"/>
    <property type="match status" value="1"/>
</dbReference>
<dbReference type="Proteomes" id="UP001489004">
    <property type="component" value="Unassembled WGS sequence"/>
</dbReference>
<keyword evidence="2" id="KW-1185">Reference proteome</keyword>
<evidence type="ECO:0000313" key="2">
    <source>
        <dbReference type="Proteomes" id="UP001489004"/>
    </source>
</evidence>
<organism evidence="1 2">
    <name type="scientific">[Myrmecia] bisecta</name>
    <dbReference type="NCBI Taxonomy" id="41462"/>
    <lineage>
        <taxon>Eukaryota</taxon>
        <taxon>Viridiplantae</taxon>
        <taxon>Chlorophyta</taxon>
        <taxon>core chlorophytes</taxon>
        <taxon>Trebouxiophyceae</taxon>
        <taxon>Trebouxiales</taxon>
        <taxon>Trebouxiaceae</taxon>
        <taxon>Myrmecia</taxon>
    </lineage>
</organism>
<dbReference type="InterPro" id="IPR019410">
    <property type="entry name" value="Methyltransf_16"/>
</dbReference>
<dbReference type="AlphaFoldDB" id="A0AAW1R8Z8"/>
<sequence length="238" mass="26193">MDDRGGQIAPKLSDTKRFLRAWAWKREHLPDKARFHRPYIHKMRSPGTDADIQLCISQAAFKQEGFASTVWDSSIVMAKYFERWAGEFRGKRCLDLSAGCGLVGIVLARLGADVTATDLGPNLTLLAANFAANAAGTSHRVAELRWGEHVASVQPPYDVVVACDVMYIEEAAAPLLATLRALSDGSTAICVAHGRNRPAEPTFLQLCDSSFSMQDVPEAELDDVYQTGDVRVMRLRKL</sequence>
<dbReference type="Pfam" id="PF10294">
    <property type="entry name" value="Methyltransf_16"/>
    <property type="match status" value="1"/>
</dbReference>
<protein>
    <submittedName>
        <fullName evidence="1">Uncharacterized protein</fullName>
    </submittedName>
</protein>
<dbReference type="Gene3D" id="3.40.50.150">
    <property type="entry name" value="Vaccinia Virus protein VP39"/>
    <property type="match status" value="1"/>
</dbReference>
<comment type="caution">
    <text evidence="1">The sequence shown here is derived from an EMBL/GenBank/DDBJ whole genome shotgun (WGS) entry which is preliminary data.</text>
</comment>